<evidence type="ECO:0000256" key="2">
    <source>
        <dbReference type="ARBA" id="ARBA00005982"/>
    </source>
</evidence>
<keyword evidence="3 7" id="KW-0812">Transmembrane</keyword>
<keyword evidence="4 7" id="KW-1133">Transmembrane helix</keyword>
<evidence type="ECO:0000256" key="7">
    <source>
        <dbReference type="SAM" id="Phobius"/>
    </source>
</evidence>
<evidence type="ECO:0000256" key="6">
    <source>
        <dbReference type="ARBA" id="ARBA00044504"/>
    </source>
</evidence>
<evidence type="ECO:0000313" key="8">
    <source>
        <dbReference type="EMBL" id="CAI9267896.1"/>
    </source>
</evidence>
<evidence type="ECO:0000256" key="3">
    <source>
        <dbReference type="ARBA" id="ARBA00022692"/>
    </source>
</evidence>
<dbReference type="Proteomes" id="UP001177003">
    <property type="component" value="Chromosome 1"/>
</dbReference>
<comment type="subcellular location">
    <subcellularLocation>
        <location evidence="1">Membrane</location>
        <topology evidence="1">Multi-pass membrane protein</topology>
    </subcellularLocation>
</comment>
<feature type="transmembrane region" description="Helical" evidence="7">
    <location>
        <begin position="448"/>
        <end position="467"/>
    </location>
</feature>
<organism evidence="8 9">
    <name type="scientific">Lactuca saligna</name>
    <name type="common">Willowleaf lettuce</name>
    <dbReference type="NCBI Taxonomy" id="75948"/>
    <lineage>
        <taxon>Eukaryota</taxon>
        <taxon>Viridiplantae</taxon>
        <taxon>Streptophyta</taxon>
        <taxon>Embryophyta</taxon>
        <taxon>Tracheophyta</taxon>
        <taxon>Spermatophyta</taxon>
        <taxon>Magnoliopsida</taxon>
        <taxon>eudicotyledons</taxon>
        <taxon>Gunneridae</taxon>
        <taxon>Pentapetalae</taxon>
        <taxon>asterids</taxon>
        <taxon>campanulids</taxon>
        <taxon>Asterales</taxon>
        <taxon>Asteraceae</taxon>
        <taxon>Cichorioideae</taxon>
        <taxon>Cichorieae</taxon>
        <taxon>Lactucinae</taxon>
        <taxon>Lactuca</taxon>
    </lineage>
</organism>
<comment type="similarity">
    <text evidence="6">Belongs to the major facilitator superfamily. Phosphate:H(+) symporter (TC 2.A.1.9) family.</text>
</comment>
<dbReference type="GO" id="GO:0022857">
    <property type="term" value="F:transmembrane transporter activity"/>
    <property type="evidence" value="ECO:0007669"/>
    <property type="project" value="InterPro"/>
</dbReference>
<evidence type="ECO:0000256" key="5">
    <source>
        <dbReference type="ARBA" id="ARBA00023136"/>
    </source>
</evidence>
<feature type="transmembrane region" description="Helical" evidence="7">
    <location>
        <begin position="410"/>
        <end position="428"/>
    </location>
</feature>
<feature type="transmembrane region" description="Helical" evidence="7">
    <location>
        <begin position="194"/>
        <end position="214"/>
    </location>
</feature>
<evidence type="ECO:0000256" key="4">
    <source>
        <dbReference type="ARBA" id="ARBA00022989"/>
    </source>
</evidence>
<evidence type="ECO:0000313" key="9">
    <source>
        <dbReference type="Proteomes" id="UP001177003"/>
    </source>
</evidence>
<feature type="transmembrane region" description="Helical" evidence="7">
    <location>
        <begin position="74"/>
        <end position="94"/>
    </location>
</feature>
<dbReference type="PANTHER" id="PTHR11654">
    <property type="entry name" value="OLIGOPEPTIDE TRANSPORTER-RELATED"/>
    <property type="match status" value="1"/>
</dbReference>
<dbReference type="Pfam" id="PF00854">
    <property type="entry name" value="PTR2"/>
    <property type="match status" value="1"/>
</dbReference>
<feature type="transmembrane region" description="Helical" evidence="7">
    <location>
        <begin position="479"/>
        <end position="500"/>
    </location>
</feature>
<accession>A0AA35UZB2</accession>
<dbReference type="InterPro" id="IPR000109">
    <property type="entry name" value="POT_fam"/>
</dbReference>
<dbReference type="EMBL" id="OX465077">
    <property type="protein sequence ID" value="CAI9267896.1"/>
    <property type="molecule type" value="Genomic_DNA"/>
</dbReference>
<dbReference type="Gene3D" id="1.20.1250.20">
    <property type="entry name" value="MFS general substrate transporter like domains"/>
    <property type="match status" value="1"/>
</dbReference>
<dbReference type="GO" id="GO:0016020">
    <property type="term" value="C:membrane"/>
    <property type="evidence" value="ECO:0007669"/>
    <property type="project" value="UniProtKB-SubCell"/>
</dbReference>
<dbReference type="SUPFAM" id="SSF103473">
    <property type="entry name" value="MFS general substrate transporter"/>
    <property type="match status" value="1"/>
</dbReference>
<protein>
    <submittedName>
        <fullName evidence="8">Uncharacterized protein</fullName>
    </submittedName>
</protein>
<sequence length="575" mass="63805">MEGVSNQEKSTTDTELQTKLLLHSDDHDHKGGMRTMPFIIVNEAFERVASYGLMPNMIFYLMEVYHMEAVTGTSILSVWSALSNGLSIIGAFLADSYLGRFRVIALGSLSTLLGMVFLWLTSIFPQLRPSSCNELDTSCNPATPTQLALLFSCFGLLSIGSGCIRPCSMAFGADQLNHDRRTLNNQRLVDSYFNWYYASASMSTVVSFTVVVYIQDQYGWQVGFSVPVLFMVCSAVMFLLGSSLYVKVKVGESPFSGFIQVLVVAFKNRKVNLSQDDCYNHSHGMDRVELTENLRFLNKACVIKDSNTDPWNLSTVEKVESLKSLIRIAPIWSSGILLFTTSSQSYPTLQAKTMNRHITSGFEIPAASFVLFMVLTLTIWLAFYDRILVPILTKHTHQPRGLHPKTRMGIGLLISVIAMVVSAIVETIRRHVARSGNDMSAMWLVPQYALLGLAEAFNAIGQMEFYYSELPKSMSSVAIAVFMVSNAFSGLVGSVLVNVVDLVTSEGGSVSWLSSDINEGHVDYYYWLLEKGRVTHNMIDDIQGQTLKSTCPFILILHRMDGGGGNGSRRKVVVR</sequence>
<dbReference type="FunFam" id="1.20.1250.20:FF:000062">
    <property type="entry name" value="Protein NRT1/ PTR FAMILY 1.2"/>
    <property type="match status" value="1"/>
</dbReference>
<proteinExistence type="inferred from homology"/>
<keyword evidence="5 7" id="KW-0472">Membrane</keyword>
<reference evidence="8" key="1">
    <citation type="submission" date="2023-04" db="EMBL/GenBank/DDBJ databases">
        <authorList>
            <person name="Vijverberg K."/>
            <person name="Xiong W."/>
            <person name="Schranz E."/>
        </authorList>
    </citation>
    <scope>NUCLEOTIDE SEQUENCE</scope>
</reference>
<evidence type="ECO:0000256" key="1">
    <source>
        <dbReference type="ARBA" id="ARBA00004141"/>
    </source>
</evidence>
<feature type="transmembrane region" description="Helical" evidence="7">
    <location>
        <begin position="147"/>
        <end position="173"/>
    </location>
</feature>
<dbReference type="InterPro" id="IPR036259">
    <property type="entry name" value="MFS_trans_sf"/>
</dbReference>
<feature type="transmembrane region" description="Helical" evidence="7">
    <location>
        <begin position="366"/>
        <end position="389"/>
    </location>
</feature>
<gene>
    <name evidence="8" type="ORF">LSALG_LOCUS8345</name>
</gene>
<dbReference type="AlphaFoldDB" id="A0AA35UZB2"/>
<feature type="transmembrane region" description="Helical" evidence="7">
    <location>
        <begin position="226"/>
        <end position="246"/>
    </location>
</feature>
<name>A0AA35UZB2_LACSI</name>
<keyword evidence="9" id="KW-1185">Reference proteome</keyword>
<dbReference type="CDD" id="cd17416">
    <property type="entry name" value="MFS_NPF1_2"/>
    <property type="match status" value="1"/>
</dbReference>
<feature type="transmembrane region" description="Helical" evidence="7">
    <location>
        <begin position="106"/>
        <end position="127"/>
    </location>
</feature>
<comment type="similarity">
    <text evidence="2">Belongs to the major facilitator superfamily. Proton-dependent oligopeptide transporter (POT/PTR) (TC 2.A.17) family.</text>
</comment>